<evidence type="ECO:0000256" key="5">
    <source>
        <dbReference type="ARBA" id="ARBA00023136"/>
    </source>
</evidence>
<dbReference type="GO" id="GO:0005886">
    <property type="term" value="C:plasma membrane"/>
    <property type="evidence" value="ECO:0007669"/>
    <property type="project" value="TreeGrafter"/>
</dbReference>
<feature type="transmembrane region" description="Helical" evidence="6">
    <location>
        <begin position="12"/>
        <end position="27"/>
    </location>
</feature>
<dbReference type="GO" id="GO:0032153">
    <property type="term" value="C:cell division site"/>
    <property type="evidence" value="ECO:0007669"/>
    <property type="project" value="TreeGrafter"/>
</dbReference>
<feature type="transmembrane region" description="Helical" evidence="6">
    <location>
        <begin position="64"/>
        <end position="83"/>
    </location>
</feature>
<evidence type="ECO:0000256" key="3">
    <source>
        <dbReference type="ARBA" id="ARBA00022960"/>
    </source>
</evidence>
<comment type="subcellular location">
    <subcellularLocation>
        <location evidence="1">Membrane</location>
        <topology evidence="1">Multi-pass membrane protein</topology>
    </subcellularLocation>
</comment>
<reference evidence="7" key="1">
    <citation type="submission" date="2020-05" db="EMBL/GenBank/DDBJ databases">
        <authorList>
            <person name="Chiriac C."/>
            <person name="Salcher M."/>
            <person name="Ghai R."/>
            <person name="Kavagutti S V."/>
        </authorList>
    </citation>
    <scope>NUCLEOTIDE SEQUENCE</scope>
</reference>
<dbReference type="GO" id="GO:0015648">
    <property type="term" value="F:lipid-linked peptidoglycan transporter activity"/>
    <property type="evidence" value="ECO:0007669"/>
    <property type="project" value="TreeGrafter"/>
</dbReference>
<feature type="transmembrane region" description="Helical" evidence="6">
    <location>
        <begin position="199"/>
        <end position="216"/>
    </location>
</feature>
<dbReference type="Pfam" id="PF01098">
    <property type="entry name" value="FTSW_RODA_SPOVE"/>
    <property type="match status" value="1"/>
</dbReference>
<feature type="transmembrane region" description="Helical" evidence="6">
    <location>
        <begin position="222"/>
        <end position="238"/>
    </location>
</feature>
<keyword evidence="4 6" id="KW-1133">Transmembrane helix</keyword>
<dbReference type="EMBL" id="CAFBOF010000027">
    <property type="protein sequence ID" value="CAB4981538.1"/>
    <property type="molecule type" value="Genomic_DNA"/>
</dbReference>
<dbReference type="AlphaFoldDB" id="A0A6J6RDN6"/>
<dbReference type="EMBL" id="CAFBPQ010000060">
    <property type="protein sequence ID" value="CAB5031310.1"/>
    <property type="molecule type" value="Genomic_DNA"/>
</dbReference>
<dbReference type="EMBL" id="CAEZYK010000030">
    <property type="protein sequence ID" value="CAB4722027.1"/>
    <property type="molecule type" value="Genomic_DNA"/>
</dbReference>
<name>A0A6J6RDN6_9ZZZZ</name>
<feature type="transmembrane region" description="Helical" evidence="6">
    <location>
        <begin position="329"/>
        <end position="353"/>
    </location>
</feature>
<evidence type="ECO:0000256" key="4">
    <source>
        <dbReference type="ARBA" id="ARBA00022989"/>
    </source>
</evidence>
<evidence type="ECO:0000313" key="10">
    <source>
        <dbReference type="EMBL" id="CAB5031310.1"/>
    </source>
</evidence>
<keyword evidence="2 6" id="KW-0812">Transmembrane</keyword>
<dbReference type="InterPro" id="IPR001182">
    <property type="entry name" value="FtsW/RodA"/>
</dbReference>
<evidence type="ECO:0000256" key="1">
    <source>
        <dbReference type="ARBA" id="ARBA00004141"/>
    </source>
</evidence>
<sequence length="437" mass="46968">MRQKLRNAELRLGLLVVLITTSGYLLVQLADKPKLPSDLWLFLGVVIALYGAAHFAVRRLAPNANPVLLPLAAFLNGIGFVVISRLDRDLARNQAAWTAAGVAAFIITLALVRRIRTLERYRYTFLFIGIIAVLLPLVPKLGKEINGARLWVGIGPLNFQPGEAAKVLLVIFFAAYLVDKRELLASGTRKFGRLILPDPKHLGPLLLVWGISILIMVRQKDLGSALLFFTVFSTMLYIATDRVSYLVIGGVLFIGGATIAYQLFDHVQTRVSTWIDPWPVADGKGFQIVQSMFAFGTGGLSGTGLGLGNPQQIPNAATDFVFSAIGEELGLIGAVAVLSAILLLVGSSFNIAIKTPRPFSKLFAGGLATILGVQSFIIIAGTTRVIPLTGITLPFVSYGGSSLVANFVILALLMRISDDTARAAAEQPSRTAHALPQ</sequence>
<keyword evidence="5 6" id="KW-0472">Membrane</keyword>
<evidence type="ECO:0000313" key="9">
    <source>
        <dbReference type="EMBL" id="CAB4981538.1"/>
    </source>
</evidence>
<feature type="transmembrane region" description="Helical" evidence="6">
    <location>
        <begin position="159"/>
        <end position="178"/>
    </location>
</feature>
<dbReference type="EMBL" id="CAFBMM010000053">
    <property type="protein sequence ID" value="CAB4910085.1"/>
    <property type="molecule type" value="Genomic_DNA"/>
</dbReference>
<feature type="transmembrane region" description="Helical" evidence="6">
    <location>
        <begin position="121"/>
        <end position="139"/>
    </location>
</feature>
<feature type="transmembrane region" description="Helical" evidence="6">
    <location>
        <begin position="395"/>
        <end position="413"/>
    </location>
</feature>
<evidence type="ECO:0000313" key="7">
    <source>
        <dbReference type="EMBL" id="CAB4722027.1"/>
    </source>
</evidence>
<accession>A0A6J6RDN6</accession>
<dbReference type="PANTHER" id="PTHR30474">
    <property type="entry name" value="CELL CYCLE PROTEIN"/>
    <property type="match status" value="1"/>
</dbReference>
<dbReference type="GO" id="GO:0008360">
    <property type="term" value="P:regulation of cell shape"/>
    <property type="evidence" value="ECO:0007669"/>
    <property type="project" value="UniProtKB-KW"/>
</dbReference>
<feature type="transmembrane region" description="Helical" evidence="6">
    <location>
        <begin position="245"/>
        <end position="264"/>
    </location>
</feature>
<evidence type="ECO:0000256" key="2">
    <source>
        <dbReference type="ARBA" id="ARBA00022692"/>
    </source>
</evidence>
<evidence type="ECO:0000256" key="6">
    <source>
        <dbReference type="SAM" id="Phobius"/>
    </source>
</evidence>
<keyword evidence="3" id="KW-0133">Cell shape</keyword>
<feature type="transmembrane region" description="Helical" evidence="6">
    <location>
        <begin position="39"/>
        <end position="57"/>
    </location>
</feature>
<proteinExistence type="predicted"/>
<dbReference type="GO" id="GO:0051301">
    <property type="term" value="P:cell division"/>
    <property type="evidence" value="ECO:0007669"/>
    <property type="project" value="InterPro"/>
</dbReference>
<organism evidence="7">
    <name type="scientific">freshwater metagenome</name>
    <dbReference type="NCBI Taxonomy" id="449393"/>
    <lineage>
        <taxon>unclassified sequences</taxon>
        <taxon>metagenomes</taxon>
        <taxon>ecological metagenomes</taxon>
    </lineage>
</organism>
<gene>
    <name evidence="7" type="ORF">UFOPK2683_00697</name>
    <name evidence="8" type="ORF">UFOPK3605_01044</name>
    <name evidence="9" type="ORF">UFOPK3897_01142</name>
    <name evidence="10" type="ORF">UFOPK4121_01403</name>
</gene>
<dbReference type="PANTHER" id="PTHR30474:SF3">
    <property type="entry name" value="PEPTIDOGLYCAN GLYCOSYLTRANSFERASE RODA"/>
    <property type="match status" value="1"/>
</dbReference>
<evidence type="ECO:0000313" key="8">
    <source>
        <dbReference type="EMBL" id="CAB4910085.1"/>
    </source>
</evidence>
<feature type="transmembrane region" description="Helical" evidence="6">
    <location>
        <begin position="95"/>
        <end position="112"/>
    </location>
</feature>
<protein>
    <submittedName>
        <fullName evidence="7">Unannotated protein</fullName>
    </submittedName>
</protein>
<feature type="transmembrane region" description="Helical" evidence="6">
    <location>
        <begin position="362"/>
        <end position="383"/>
    </location>
</feature>